<keyword evidence="6 7" id="KW-0539">Nucleus</keyword>
<evidence type="ECO:0000259" key="10">
    <source>
        <dbReference type="PROSITE" id="PS50071"/>
    </source>
</evidence>
<dbReference type="FunFam" id="1.10.10.60:FF:000068">
    <property type="entry name" value="Orthodenticle homeobox 1"/>
    <property type="match status" value="1"/>
</dbReference>
<dbReference type="GO" id="GO:0000981">
    <property type="term" value="F:DNA-binding transcription factor activity, RNA polymerase II-specific"/>
    <property type="evidence" value="ECO:0007669"/>
    <property type="project" value="InterPro"/>
</dbReference>
<comment type="subcellular location">
    <subcellularLocation>
        <location evidence="1 7 8">Nucleus</location>
    </subcellularLocation>
</comment>
<organism evidence="11">
    <name type="scientific">Leptochiton asellus</name>
    <dbReference type="NCBI Taxonomy" id="211853"/>
    <lineage>
        <taxon>Eukaryota</taxon>
        <taxon>Metazoa</taxon>
        <taxon>Spiralia</taxon>
        <taxon>Lophotrochozoa</taxon>
        <taxon>Mollusca</taxon>
        <taxon>Polyplacophora</taxon>
        <taxon>Neoloricata</taxon>
        <taxon>Lepidopleurida</taxon>
        <taxon>Lepidopleuridae</taxon>
        <taxon>Leptochiton</taxon>
    </lineage>
</organism>
<keyword evidence="5 7" id="KW-0371">Homeobox</keyword>
<dbReference type="InterPro" id="IPR001356">
    <property type="entry name" value="HD"/>
</dbReference>
<protein>
    <submittedName>
        <fullName evidence="11">Orthodenticle</fullName>
    </submittedName>
</protein>
<sequence>PFSVQSVSAQRSSVHQVPGYQVNSPLLLDLLPQFFTVDSHYIQDARMASMAYAPQVSAQMPGSGKAPPYSVNGISLSAPNVDMLHPAMGYQGLHFAVSANPRKQRRERTTFTRSQLDILEALFQKTRYPDIFMREEVALKINLPESRVQVWFKNRRAKCRQQQKAQEAKNKGQGGQGQTQAPKKSKTPPPPTTSPGGGVYHKSPVVTSPANGNHNSPSSIWSPASIPSVNDLVMNNNSCMQRSYQMSSSHHQAPPYSAPNYGHSGYYSNMDYLPPMQLPVMTPNQMSNVSTMSSITNSHGAQMSSPYGPIHHGSQATLPRANPSDCLDYKDTSSSWGKFQVL</sequence>
<dbReference type="GO" id="GO:0045944">
    <property type="term" value="P:positive regulation of transcription by RNA polymerase II"/>
    <property type="evidence" value="ECO:0007669"/>
    <property type="project" value="UniProtKB-ARBA"/>
</dbReference>
<evidence type="ECO:0000256" key="3">
    <source>
        <dbReference type="ARBA" id="ARBA00022902"/>
    </source>
</evidence>
<feature type="compositionally biased region" description="Polar residues" evidence="9">
    <location>
        <begin position="205"/>
        <end position="215"/>
    </location>
</feature>
<accession>A0A110AH01</accession>
<dbReference type="SMART" id="SM00389">
    <property type="entry name" value="HOX"/>
    <property type="match status" value="1"/>
</dbReference>
<dbReference type="SUPFAM" id="SSF46689">
    <property type="entry name" value="Homeodomain-like"/>
    <property type="match status" value="1"/>
</dbReference>
<evidence type="ECO:0000256" key="5">
    <source>
        <dbReference type="ARBA" id="ARBA00023155"/>
    </source>
</evidence>
<dbReference type="InterPro" id="IPR009057">
    <property type="entry name" value="Homeodomain-like_sf"/>
</dbReference>
<feature type="domain" description="Homeobox" evidence="10">
    <location>
        <begin position="102"/>
        <end position="162"/>
    </location>
</feature>
<evidence type="ECO:0000256" key="4">
    <source>
        <dbReference type="ARBA" id="ARBA00023125"/>
    </source>
</evidence>
<name>A0A110AH01_9MOLL</name>
<evidence type="ECO:0000256" key="7">
    <source>
        <dbReference type="PROSITE-ProRule" id="PRU00108"/>
    </source>
</evidence>
<feature type="non-terminal residue" evidence="11">
    <location>
        <position position="1"/>
    </location>
</feature>
<dbReference type="PROSITE" id="PS00027">
    <property type="entry name" value="HOMEOBOX_1"/>
    <property type="match status" value="1"/>
</dbReference>
<evidence type="ECO:0000256" key="6">
    <source>
        <dbReference type="ARBA" id="ARBA00023242"/>
    </source>
</evidence>
<dbReference type="AlphaFoldDB" id="A0A110AH01"/>
<evidence type="ECO:0000256" key="9">
    <source>
        <dbReference type="SAM" id="MobiDB-lite"/>
    </source>
</evidence>
<feature type="region of interest" description="Disordered" evidence="9">
    <location>
        <begin position="161"/>
        <end position="222"/>
    </location>
</feature>
<proteinExistence type="evidence at transcript level"/>
<dbReference type="GO" id="GO:0007399">
    <property type="term" value="P:nervous system development"/>
    <property type="evidence" value="ECO:0007669"/>
    <property type="project" value="UniProtKB-KW"/>
</dbReference>
<dbReference type="InterPro" id="IPR017970">
    <property type="entry name" value="Homeobox_CS"/>
</dbReference>
<dbReference type="CDD" id="cd00086">
    <property type="entry name" value="homeodomain"/>
    <property type="match status" value="1"/>
</dbReference>
<evidence type="ECO:0000256" key="2">
    <source>
        <dbReference type="ARBA" id="ARBA00022473"/>
    </source>
</evidence>
<feature type="DNA-binding region" description="Homeobox" evidence="7">
    <location>
        <begin position="104"/>
        <end position="163"/>
    </location>
</feature>
<keyword evidence="4 7" id="KW-0238">DNA-binding</keyword>
<keyword evidence="2" id="KW-0217">Developmental protein</keyword>
<evidence type="ECO:0000313" key="11">
    <source>
        <dbReference type="EMBL" id="AMB26753.1"/>
    </source>
</evidence>
<dbReference type="GO" id="GO:0000978">
    <property type="term" value="F:RNA polymerase II cis-regulatory region sequence-specific DNA binding"/>
    <property type="evidence" value="ECO:0007669"/>
    <property type="project" value="TreeGrafter"/>
</dbReference>
<dbReference type="Pfam" id="PF00046">
    <property type="entry name" value="Homeodomain"/>
    <property type="match status" value="1"/>
</dbReference>
<evidence type="ECO:0000256" key="8">
    <source>
        <dbReference type="RuleBase" id="RU000682"/>
    </source>
</evidence>
<dbReference type="PANTHER" id="PTHR45793:SF5">
    <property type="entry name" value="HOMEOTIC PROTEIN OCELLILESS"/>
    <property type="match status" value="1"/>
</dbReference>
<evidence type="ECO:0000256" key="1">
    <source>
        <dbReference type="ARBA" id="ARBA00004123"/>
    </source>
</evidence>
<reference evidence="11" key="1">
    <citation type="journal article" date="2015" name="Evodevo">
        <title>Posterior eyespots in larval chitons have a molecular identity similar to anterior cerebral eyes in other bilaterians.</title>
        <authorList>
            <person name="Voecking O."/>
            <person name="Kourtesis I."/>
            <person name="Hausen H."/>
        </authorList>
    </citation>
    <scope>NUCLEOTIDE SEQUENCE</scope>
</reference>
<dbReference type="Gene3D" id="1.10.10.60">
    <property type="entry name" value="Homeodomain-like"/>
    <property type="match status" value="1"/>
</dbReference>
<dbReference type="PROSITE" id="PS50071">
    <property type="entry name" value="HOMEOBOX_2"/>
    <property type="match status" value="1"/>
</dbReference>
<dbReference type="PANTHER" id="PTHR45793">
    <property type="entry name" value="HOMEOBOX PROTEIN"/>
    <property type="match status" value="1"/>
</dbReference>
<dbReference type="GO" id="GO:0005634">
    <property type="term" value="C:nucleus"/>
    <property type="evidence" value="ECO:0007669"/>
    <property type="project" value="UniProtKB-SubCell"/>
</dbReference>
<dbReference type="EMBL" id="KU193743">
    <property type="protein sequence ID" value="AMB26753.1"/>
    <property type="molecule type" value="mRNA"/>
</dbReference>
<keyword evidence="3" id="KW-0524">Neurogenesis</keyword>